<organism evidence="2 3">
    <name type="scientific">Dendrobium nobile</name>
    <name type="common">Orchid</name>
    <dbReference type="NCBI Taxonomy" id="94219"/>
    <lineage>
        <taxon>Eukaryota</taxon>
        <taxon>Viridiplantae</taxon>
        <taxon>Streptophyta</taxon>
        <taxon>Embryophyta</taxon>
        <taxon>Tracheophyta</taxon>
        <taxon>Spermatophyta</taxon>
        <taxon>Magnoliopsida</taxon>
        <taxon>Liliopsida</taxon>
        <taxon>Asparagales</taxon>
        <taxon>Orchidaceae</taxon>
        <taxon>Epidendroideae</taxon>
        <taxon>Malaxideae</taxon>
        <taxon>Dendrobiinae</taxon>
        <taxon>Dendrobium</taxon>
    </lineage>
</organism>
<dbReference type="PANTHER" id="PTHR34682:SF1">
    <property type="entry name" value="PROTEIN METABOLIC NETWORK MODULATOR 1"/>
    <property type="match status" value="1"/>
</dbReference>
<evidence type="ECO:0000313" key="2">
    <source>
        <dbReference type="EMBL" id="KAI0507509.1"/>
    </source>
</evidence>
<dbReference type="EMBL" id="JAGYWB010000010">
    <property type="protein sequence ID" value="KAI0507509.1"/>
    <property type="molecule type" value="Genomic_DNA"/>
</dbReference>
<reference evidence="2" key="1">
    <citation type="journal article" date="2022" name="Front. Genet.">
        <title>Chromosome-Scale Assembly of the Dendrobium nobile Genome Provides Insights Into the Molecular Mechanism of the Biosynthesis of the Medicinal Active Ingredient of Dendrobium.</title>
        <authorList>
            <person name="Xu Q."/>
            <person name="Niu S.-C."/>
            <person name="Li K.-L."/>
            <person name="Zheng P.-J."/>
            <person name="Zhang X.-J."/>
            <person name="Jia Y."/>
            <person name="Liu Y."/>
            <person name="Niu Y.-X."/>
            <person name="Yu L.-H."/>
            <person name="Chen D.-F."/>
            <person name="Zhang G.-Q."/>
        </authorList>
    </citation>
    <scope>NUCLEOTIDE SEQUENCE</scope>
    <source>
        <tissue evidence="2">Leaf</tissue>
    </source>
</reference>
<keyword evidence="3" id="KW-1185">Reference proteome</keyword>
<evidence type="ECO:0000313" key="3">
    <source>
        <dbReference type="Proteomes" id="UP000829196"/>
    </source>
</evidence>
<accession>A0A8T3BDK3</accession>
<dbReference type="PANTHER" id="PTHR34682">
    <property type="entry name" value="AT HOOK MOTIF-CONTAINING PROTEIN"/>
    <property type="match status" value="1"/>
</dbReference>
<protein>
    <recommendedName>
        <fullName evidence="4">AT hook motif-containing protein</fullName>
    </recommendedName>
</protein>
<feature type="compositionally biased region" description="Basic and acidic residues" evidence="1">
    <location>
        <begin position="302"/>
        <end position="322"/>
    </location>
</feature>
<feature type="compositionally biased region" description="Polar residues" evidence="1">
    <location>
        <begin position="1"/>
        <end position="17"/>
    </location>
</feature>
<dbReference type="AlphaFoldDB" id="A0A8T3BDK3"/>
<feature type="region of interest" description="Disordered" evidence="1">
    <location>
        <begin position="289"/>
        <end position="322"/>
    </location>
</feature>
<dbReference type="OrthoDB" id="1919336at2759"/>
<sequence length="322" mass="34480">MSTVSPNPNMAQPNQQHNSDDPSVTPIKRKRGRPRKDEVPESEPNKRSKRCTVLQSPSTNDSLVGQEVSCSFIGVFDAGYLLTVQVGSSGPILTGMVFDPRLSVPVSAENDIAPHLPMLGRNGFAPSVEEGTINQGPGSSQAGTAQNAEFIQLIQAKESPTIPKTTKLFLEGAATESAGLSDISMETPSKTSNGYDLTVLSLVTSSEVSKPSNVSDASDVPKAISTTTEASLDVSNEVVVGIFKEADFLALKPSESSEIAQKITLTENKSTDVEASQVLEQQTLETRDFIEGNLTKENLSQRTKEEPSEDPKVDESQPRTIC</sequence>
<feature type="region of interest" description="Disordered" evidence="1">
    <location>
        <begin position="1"/>
        <end position="62"/>
    </location>
</feature>
<comment type="caution">
    <text evidence="2">The sequence shown here is derived from an EMBL/GenBank/DDBJ whole genome shotgun (WGS) entry which is preliminary data.</text>
</comment>
<gene>
    <name evidence="2" type="ORF">KFK09_013634</name>
</gene>
<feature type="compositionally biased region" description="Polar residues" evidence="1">
    <location>
        <begin position="53"/>
        <end position="62"/>
    </location>
</feature>
<dbReference type="Proteomes" id="UP000829196">
    <property type="component" value="Unassembled WGS sequence"/>
</dbReference>
<evidence type="ECO:0008006" key="4">
    <source>
        <dbReference type="Google" id="ProtNLM"/>
    </source>
</evidence>
<feature type="compositionally biased region" description="Basic and acidic residues" evidence="1">
    <location>
        <begin position="35"/>
        <end position="46"/>
    </location>
</feature>
<evidence type="ECO:0000256" key="1">
    <source>
        <dbReference type="SAM" id="MobiDB-lite"/>
    </source>
</evidence>
<proteinExistence type="predicted"/>
<name>A0A8T3BDK3_DENNO</name>
<dbReference type="InterPro" id="IPR045881">
    <property type="entry name" value="MNM1-like"/>
</dbReference>